<dbReference type="EMBL" id="CAUYUJ010012224">
    <property type="protein sequence ID" value="CAK0833479.1"/>
    <property type="molecule type" value="Genomic_DNA"/>
</dbReference>
<comment type="caution">
    <text evidence="8">The sequence shown here is derived from an EMBL/GenBank/DDBJ whole genome shotgun (WGS) entry which is preliminary data.</text>
</comment>
<evidence type="ECO:0000256" key="6">
    <source>
        <dbReference type="SAM" id="Phobius"/>
    </source>
</evidence>
<feature type="transmembrane region" description="Helical" evidence="6">
    <location>
        <begin position="144"/>
        <end position="163"/>
    </location>
</feature>
<organism evidence="8 9">
    <name type="scientific">Prorocentrum cordatum</name>
    <dbReference type="NCBI Taxonomy" id="2364126"/>
    <lineage>
        <taxon>Eukaryota</taxon>
        <taxon>Sar</taxon>
        <taxon>Alveolata</taxon>
        <taxon>Dinophyceae</taxon>
        <taxon>Prorocentrales</taxon>
        <taxon>Prorocentraceae</taxon>
        <taxon>Prorocentrum</taxon>
    </lineage>
</organism>
<evidence type="ECO:0000256" key="2">
    <source>
        <dbReference type="ARBA" id="ARBA00022692"/>
    </source>
</evidence>
<dbReference type="Proteomes" id="UP001189429">
    <property type="component" value="Unassembled WGS sequence"/>
</dbReference>
<proteinExistence type="predicted"/>
<feature type="domain" description="Ion transport" evidence="7">
    <location>
        <begin position="144"/>
        <end position="302"/>
    </location>
</feature>
<dbReference type="Pfam" id="PF00520">
    <property type="entry name" value="Ion_trans"/>
    <property type="match status" value="1"/>
</dbReference>
<dbReference type="PANTHER" id="PTHR10037">
    <property type="entry name" value="VOLTAGE-GATED CATION CHANNEL CALCIUM AND SODIUM"/>
    <property type="match status" value="1"/>
</dbReference>
<evidence type="ECO:0000259" key="7">
    <source>
        <dbReference type="Pfam" id="PF00520"/>
    </source>
</evidence>
<comment type="subcellular location">
    <subcellularLocation>
        <location evidence="1">Membrane</location>
        <topology evidence="1">Multi-pass membrane protein</topology>
    </subcellularLocation>
</comment>
<evidence type="ECO:0000313" key="9">
    <source>
        <dbReference type="Proteomes" id="UP001189429"/>
    </source>
</evidence>
<feature type="compositionally biased region" description="Polar residues" evidence="5">
    <location>
        <begin position="56"/>
        <end position="73"/>
    </location>
</feature>
<dbReference type="Gene3D" id="1.20.120.350">
    <property type="entry name" value="Voltage-gated potassium channels. Chain C"/>
    <property type="match status" value="1"/>
</dbReference>
<evidence type="ECO:0000256" key="1">
    <source>
        <dbReference type="ARBA" id="ARBA00004141"/>
    </source>
</evidence>
<evidence type="ECO:0000313" key="8">
    <source>
        <dbReference type="EMBL" id="CAK0833479.1"/>
    </source>
</evidence>
<dbReference type="SUPFAM" id="SSF81324">
    <property type="entry name" value="Voltage-gated potassium channels"/>
    <property type="match status" value="1"/>
</dbReference>
<feature type="region of interest" description="Disordered" evidence="5">
    <location>
        <begin position="41"/>
        <end position="106"/>
    </location>
</feature>
<keyword evidence="4 6" id="KW-0472">Membrane</keyword>
<feature type="transmembrane region" description="Helical" evidence="6">
    <location>
        <begin position="175"/>
        <end position="195"/>
    </location>
</feature>
<dbReference type="InterPro" id="IPR005821">
    <property type="entry name" value="Ion_trans_dom"/>
</dbReference>
<feature type="transmembrane region" description="Helical" evidence="6">
    <location>
        <begin position="279"/>
        <end position="299"/>
    </location>
</feature>
<dbReference type="InterPro" id="IPR027359">
    <property type="entry name" value="Volt_channel_dom_sf"/>
</dbReference>
<evidence type="ECO:0000256" key="3">
    <source>
        <dbReference type="ARBA" id="ARBA00022989"/>
    </source>
</evidence>
<protein>
    <recommendedName>
        <fullName evidence="7">Ion transport domain-containing protein</fullName>
    </recommendedName>
</protein>
<keyword evidence="2 6" id="KW-0812">Transmembrane</keyword>
<reference evidence="8" key="1">
    <citation type="submission" date="2023-10" db="EMBL/GenBank/DDBJ databases">
        <authorList>
            <person name="Chen Y."/>
            <person name="Shah S."/>
            <person name="Dougan E. K."/>
            <person name="Thang M."/>
            <person name="Chan C."/>
        </authorList>
    </citation>
    <scope>NUCLEOTIDE SEQUENCE [LARGE SCALE GENOMIC DNA]</scope>
</reference>
<dbReference type="PANTHER" id="PTHR10037:SF62">
    <property type="entry name" value="SODIUM CHANNEL PROTEIN 60E"/>
    <property type="match status" value="1"/>
</dbReference>
<gene>
    <name evidence="8" type="ORF">PCOR1329_LOCUS31176</name>
</gene>
<keyword evidence="9" id="KW-1185">Reference proteome</keyword>
<dbReference type="InterPro" id="IPR043203">
    <property type="entry name" value="VGCC_Ca_Na"/>
</dbReference>
<accession>A0ABN9SNQ7</accession>
<keyword evidence="3 6" id="KW-1133">Transmembrane helix</keyword>
<sequence>MGSEGFTQLQLKQLRDVMQGTIEDFLRDVVRSEFEALRHTERRPGKRLTKGFLGTGSDSVNQGQDHSANLSPRHSSKSEARTSTSQMQRAPAKRVTPQRTRSSDQRWRDMVQNSSNVLSVANNMSYYEKLRLKAQRLIHKGSRFDAVVGFIIVANSVCIGIETQLRLEGDLPVHFAWFESFFLICFILELVVRWVADGVHNLKLKWFWFDVTLVLSGAVCSWILEPLEPVSNADDVPVISQVLTLRVLRLMRLVRAVRLIEQFRELWRLCCGLTKSVRTMLSVCLLVLVVVFVFACMGVEIPRNASSMRGHAL</sequence>
<evidence type="ECO:0000256" key="5">
    <source>
        <dbReference type="SAM" id="MobiDB-lite"/>
    </source>
</evidence>
<evidence type="ECO:0000256" key="4">
    <source>
        <dbReference type="ARBA" id="ARBA00023136"/>
    </source>
</evidence>
<name>A0ABN9SNQ7_9DINO</name>